<name>A0A6J3MAH6_9PEZI</name>
<keyword evidence="6" id="KW-1185">Reference proteome</keyword>
<protein>
    <recommendedName>
        <fullName evidence="8">MAPEG-domain-containing protein</fullName>
    </recommendedName>
</protein>
<dbReference type="InterPro" id="IPR001129">
    <property type="entry name" value="Membr-assoc_MAPEG"/>
</dbReference>
<dbReference type="Gene3D" id="1.20.120.550">
    <property type="entry name" value="Membrane associated eicosanoid/glutathione metabolism-like domain"/>
    <property type="match status" value="1"/>
</dbReference>
<keyword evidence="4 5" id="KW-0472">Membrane</keyword>
<reference evidence="7" key="1">
    <citation type="submission" date="2020-01" db="EMBL/GenBank/DDBJ databases">
        <authorList>
            <consortium name="DOE Joint Genome Institute"/>
            <person name="Haridas S."/>
            <person name="Albert R."/>
            <person name="Binder M."/>
            <person name="Bloem J."/>
            <person name="Labutti K."/>
            <person name="Salamov A."/>
            <person name="Andreopoulos B."/>
            <person name="Baker S.E."/>
            <person name="Barry K."/>
            <person name="Bills G."/>
            <person name="Bluhm B.H."/>
            <person name="Cannon C."/>
            <person name="Castanera R."/>
            <person name="Culley D.E."/>
            <person name="Daum C."/>
            <person name="Ezra D."/>
            <person name="Gonzalez J.B."/>
            <person name="Henrissat B."/>
            <person name="Kuo A."/>
            <person name="Liang C."/>
            <person name="Lipzen A."/>
            <person name="Lutzoni F."/>
            <person name="Magnuson J."/>
            <person name="Mondo S."/>
            <person name="Nolan M."/>
            <person name="Ohm R."/>
            <person name="Pangilinan J."/>
            <person name="Park H.-J."/>
            <person name="Ramirez L."/>
            <person name="Alfaro M."/>
            <person name="Sun H."/>
            <person name="Tritt A."/>
            <person name="Yoshinaga Y."/>
            <person name="Zwiers L.-H."/>
            <person name="Turgeon B.G."/>
            <person name="Goodwin S.B."/>
            <person name="Spatafora J.W."/>
            <person name="Crous P.W."/>
            <person name="Grigoriev I.V."/>
        </authorList>
    </citation>
    <scope>NUCLEOTIDE SEQUENCE</scope>
    <source>
        <strain evidence="7">CBS 342.82</strain>
    </source>
</reference>
<proteinExistence type="predicted"/>
<evidence type="ECO:0000256" key="3">
    <source>
        <dbReference type="ARBA" id="ARBA00022989"/>
    </source>
</evidence>
<dbReference type="GO" id="GO:0016020">
    <property type="term" value="C:membrane"/>
    <property type="evidence" value="ECO:0007669"/>
    <property type="project" value="UniProtKB-SubCell"/>
</dbReference>
<dbReference type="RefSeq" id="XP_033462062.1">
    <property type="nucleotide sequence ID" value="XM_033599191.1"/>
</dbReference>
<evidence type="ECO:0000313" key="6">
    <source>
        <dbReference type="Proteomes" id="UP000504637"/>
    </source>
</evidence>
<dbReference type="Proteomes" id="UP000504637">
    <property type="component" value="Unplaced"/>
</dbReference>
<evidence type="ECO:0000256" key="5">
    <source>
        <dbReference type="SAM" id="Phobius"/>
    </source>
</evidence>
<feature type="transmembrane region" description="Helical" evidence="5">
    <location>
        <begin position="16"/>
        <end position="36"/>
    </location>
</feature>
<dbReference type="AlphaFoldDB" id="A0A6J3MAH6"/>
<dbReference type="SUPFAM" id="SSF161084">
    <property type="entry name" value="MAPEG domain-like"/>
    <property type="match status" value="1"/>
</dbReference>
<comment type="subcellular location">
    <subcellularLocation>
        <location evidence="1">Membrane</location>
    </subcellularLocation>
</comment>
<keyword evidence="2 5" id="KW-0812">Transmembrane</keyword>
<dbReference type="PANTHER" id="PTHR35371:SF1">
    <property type="entry name" value="BLR7753 PROTEIN"/>
    <property type="match status" value="1"/>
</dbReference>
<dbReference type="Pfam" id="PF01124">
    <property type="entry name" value="MAPEG"/>
    <property type="match status" value="1"/>
</dbReference>
<dbReference type="PANTHER" id="PTHR35371">
    <property type="entry name" value="INNER MEMBRANE PROTEIN"/>
    <property type="match status" value="1"/>
</dbReference>
<dbReference type="GeneID" id="54356990"/>
<evidence type="ECO:0000256" key="4">
    <source>
        <dbReference type="ARBA" id="ARBA00023136"/>
    </source>
</evidence>
<keyword evidence="3 5" id="KW-1133">Transmembrane helix</keyword>
<evidence type="ECO:0000256" key="2">
    <source>
        <dbReference type="ARBA" id="ARBA00022692"/>
    </source>
</evidence>
<accession>A0A6J3MAH6</accession>
<evidence type="ECO:0000256" key="1">
    <source>
        <dbReference type="ARBA" id="ARBA00004370"/>
    </source>
</evidence>
<reference evidence="7" key="2">
    <citation type="submission" date="2020-04" db="EMBL/GenBank/DDBJ databases">
        <authorList>
            <consortium name="NCBI Genome Project"/>
        </authorList>
    </citation>
    <scope>NUCLEOTIDE SEQUENCE</scope>
    <source>
        <strain evidence="7">CBS 342.82</strain>
    </source>
</reference>
<evidence type="ECO:0008006" key="8">
    <source>
        <dbReference type="Google" id="ProtNLM"/>
    </source>
</evidence>
<gene>
    <name evidence="7" type="ORF">K489DRAFT_147020</name>
</gene>
<evidence type="ECO:0000313" key="7">
    <source>
        <dbReference type="RefSeq" id="XP_033462062.1"/>
    </source>
</evidence>
<dbReference type="InterPro" id="IPR023352">
    <property type="entry name" value="MAPEG-like_dom_sf"/>
</dbReference>
<reference evidence="7" key="3">
    <citation type="submission" date="2025-08" db="UniProtKB">
        <authorList>
            <consortium name="RefSeq"/>
        </authorList>
    </citation>
    <scope>IDENTIFICATION</scope>
    <source>
        <strain evidence="7">CBS 342.82</strain>
    </source>
</reference>
<organism evidence="7">
    <name type="scientific">Dissoconium aciculare CBS 342.82</name>
    <dbReference type="NCBI Taxonomy" id="1314786"/>
    <lineage>
        <taxon>Eukaryota</taxon>
        <taxon>Fungi</taxon>
        <taxon>Dikarya</taxon>
        <taxon>Ascomycota</taxon>
        <taxon>Pezizomycotina</taxon>
        <taxon>Dothideomycetes</taxon>
        <taxon>Dothideomycetidae</taxon>
        <taxon>Mycosphaerellales</taxon>
        <taxon>Dissoconiaceae</taxon>
        <taxon>Dissoconium</taxon>
    </lineage>
</organism>
<sequence>MACKSTSPHLVNPSGLAMLGISGVFFAFVPVTSWLAQPSGLLERAVNGVISSVAYVSTAGASGTIAPANQIAALTALYLGVTYAISGAGSAAATASGNRGGRDNNNPRAQNADLKGLPLRLYSAHHHLVEFFPSWAIVAALTQISAPGDQTLINLLGLHVISKVFVHYPSYLLNVSTTRSLGHILATASVINVAARLANQRLLAL</sequence>
<dbReference type="OrthoDB" id="2421200at2759"/>